<dbReference type="InterPro" id="IPR003099">
    <property type="entry name" value="Prephen_DH"/>
</dbReference>
<dbReference type="AlphaFoldDB" id="A0A1Y3Y0B9"/>
<dbReference type="SUPFAM" id="SSF51735">
    <property type="entry name" value="NAD(P)-binding Rossmann-fold domains"/>
    <property type="match status" value="1"/>
</dbReference>
<dbReference type="PROSITE" id="PS51176">
    <property type="entry name" value="PDH_ADH"/>
    <property type="match status" value="1"/>
</dbReference>
<evidence type="ECO:0000259" key="3">
    <source>
        <dbReference type="PROSITE" id="PS51176"/>
    </source>
</evidence>
<dbReference type="InterPro" id="IPR050812">
    <property type="entry name" value="Preph/Arog_dehydrog"/>
</dbReference>
<comment type="caution">
    <text evidence="4">The sequence shown here is derived from an EMBL/GenBank/DDBJ whole genome shotgun (WGS) entry which is preliminary data.</text>
</comment>
<evidence type="ECO:0000256" key="2">
    <source>
        <dbReference type="ARBA" id="ARBA00023002"/>
    </source>
</evidence>
<dbReference type="EMBL" id="NFIE01000007">
    <property type="protein sequence ID" value="OUN88937.1"/>
    <property type="molecule type" value="Genomic_DNA"/>
</dbReference>
<name>A0A1Y3Y0B9_9ACTN</name>
<dbReference type="InterPro" id="IPR036291">
    <property type="entry name" value="NAD(P)-bd_dom_sf"/>
</dbReference>
<keyword evidence="5" id="KW-1185">Reference proteome</keyword>
<reference evidence="5" key="1">
    <citation type="submission" date="2017-04" db="EMBL/GenBank/DDBJ databases">
        <title>Function of individual gut microbiota members based on whole genome sequencing of pure cultures obtained from chicken caecum.</title>
        <authorList>
            <person name="Medvecky M."/>
            <person name="Cejkova D."/>
            <person name="Polansky O."/>
            <person name="Karasova D."/>
            <person name="Kubasova T."/>
            <person name="Cizek A."/>
            <person name="Rychlik I."/>
        </authorList>
    </citation>
    <scope>NUCLEOTIDE SEQUENCE [LARGE SCALE GENOMIC DNA]</scope>
    <source>
        <strain evidence="5">An5</strain>
    </source>
</reference>
<dbReference type="InterPro" id="IPR046826">
    <property type="entry name" value="PDH_N"/>
</dbReference>
<dbReference type="GO" id="GO:0004665">
    <property type="term" value="F:prephenate dehydrogenase (NADP+) activity"/>
    <property type="evidence" value="ECO:0007669"/>
    <property type="project" value="InterPro"/>
</dbReference>
<evidence type="ECO:0000313" key="4">
    <source>
        <dbReference type="EMBL" id="OUN88937.1"/>
    </source>
</evidence>
<evidence type="ECO:0000256" key="1">
    <source>
        <dbReference type="ARBA" id="ARBA00007964"/>
    </source>
</evidence>
<keyword evidence="2" id="KW-0560">Oxidoreductase</keyword>
<dbReference type="OrthoDB" id="9802008at2"/>
<dbReference type="RefSeq" id="WP_094335290.1">
    <property type="nucleotide sequence ID" value="NZ_NFIE01000007.1"/>
</dbReference>
<feature type="domain" description="Prephenate/arogenate dehydrogenase" evidence="3">
    <location>
        <begin position="17"/>
        <end position="306"/>
    </location>
</feature>
<dbReference type="InterPro" id="IPR008927">
    <property type="entry name" value="6-PGluconate_DH-like_C_sf"/>
</dbReference>
<dbReference type="Pfam" id="PF20463">
    <property type="entry name" value="PDH_C"/>
    <property type="match status" value="1"/>
</dbReference>
<dbReference type="PANTHER" id="PTHR21363">
    <property type="entry name" value="PREPHENATE DEHYDROGENASE"/>
    <property type="match status" value="1"/>
</dbReference>
<dbReference type="Proteomes" id="UP000195781">
    <property type="component" value="Unassembled WGS sequence"/>
</dbReference>
<protein>
    <submittedName>
        <fullName evidence="4">Prephenate dehydrogenase</fullName>
    </submittedName>
</protein>
<sequence length="306" mass="32362">MMSAQDAPAGGARAAQPTIGIVGLGLIGGSFARAYAAAGARVVACDTDEDTMDAAMIETVEAVLDDEEIPGCDLIILAAYPDACIEWLEEHAEVLGAASAPEDGRGPVVIDTAGVKAAVCARAFELARAHGFAFVGAHPMAGTEHSGFAHARANLFQGAPMVLVPPALDDTARLHLLDRVHTLLAPVGFGTFSVTTPEEHDAVIAYTSQLAHVVSNAYVKSPTAREHHGFSAGSYRDLTRVAHLNPTMWAELMCDDAENLSREIGRIIDALAAYRDALDAGDRERLRALLAEGDRIKRALDDERDS</sequence>
<dbReference type="PANTHER" id="PTHR21363:SF0">
    <property type="entry name" value="PREPHENATE DEHYDROGENASE [NADP(+)]"/>
    <property type="match status" value="1"/>
</dbReference>
<dbReference type="Gene3D" id="1.10.3660.10">
    <property type="entry name" value="6-phosphogluconate dehydrogenase C-terminal like domain"/>
    <property type="match status" value="1"/>
</dbReference>
<dbReference type="GO" id="GO:0070403">
    <property type="term" value="F:NAD+ binding"/>
    <property type="evidence" value="ECO:0007669"/>
    <property type="project" value="InterPro"/>
</dbReference>
<dbReference type="SUPFAM" id="SSF48179">
    <property type="entry name" value="6-phosphogluconate dehydrogenase C-terminal domain-like"/>
    <property type="match status" value="1"/>
</dbReference>
<gene>
    <name evidence="4" type="ORF">B5G02_04030</name>
</gene>
<organism evidence="4 5">
    <name type="scientific">[Collinsella] massiliensis</name>
    <dbReference type="NCBI Taxonomy" id="1232426"/>
    <lineage>
        <taxon>Bacteria</taxon>
        <taxon>Bacillati</taxon>
        <taxon>Actinomycetota</taxon>
        <taxon>Coriobacteriia</taxon>
        <taxon>Coriobacteriales</taxon>
        <taxon>Coriobacteriaceae</taxon>
        <taxon>Enorma</taxon>
    </lineage>
</organism>
<dbReference type="Gene3D" id="3.40.50.720">
    <property type="entry name" value="NAD(P)-binding Rossmann-like Domain"/>
    <property type="match status" value="1"/>
</dbReference>
<dbReference type="GO" id="GO:0006571">
    <property type="term" value="P:tyrosine biosynthetic process"/>
    <property type="evidence" value="ECO:0007669"/>
    <property type="project" value="InterPro"/>
</dbReference>
<dbReference type="Pfam" id="PF02153">
    <property type="entry name" value="PDH_N"/>
    <property type="match status" value="1"/>
</dbReference>
<proteinExistence type="inferred from homology"/>
<evidence type="ECO:0000313" key="5">
    <source>
        <dbReference type="Proteomes" id="UP000195781"/>
    </source>
</evidence>
<dbReference type="GO" id="GO:0008977">
    <property type="term" value="F:prephenate dehydrogenase (NAD+) activity"/>
    <property type="evidence" value="ECO:0007669"/>
    <property type="project" value="InterPro"/>
</dbReference>
<dbReference type="InterPro" id="IPR046825">
    <property type="entry name" value="PDH_C"/>
</dbReference>
<accession>A0A1Y3Y0B9</accession>
<comment type="similarity">
    <text evidence="1">Belongs to the prephenate/arogenate dehydrogenase family.</text>
</comment>